<feature type="domain" description="Phosphotyrosine protein phosphatase I" evidence="5">
    <location>
        <begin position="1"/>
        <end position="142"/>
    </location>
</feature>
<evidence type="ECO:0000313" key="6">
    <source>
        <dbReference type="EMBL" id="HJF30430.1"/>
    </source>
</evidence>
<dbReference type="GO" id="GO:0004725">
    <property type="term" value="F:protein tyrosine phosphatase activity"/>
    <property type="evidence" value="ECO:0007669"/>
    <property type="project" value="InterPro"/>
</dbReference>
<proteinExistence type="inferred from homology"/>
<reference evidence="6" key="2">
    <citation type="submission" date="2021-09" db="EMBL/GenBank/DDBJ databases">
        <authorList>
            <person name="Gilroy R."/>
        </authorList>
    </citation>
    <scope>NUCLEOTIDE SEQUENCE</scope>
    <source>
        <strain evidence="6">CHK171-7178</strain>
    </source>
</reference>
<organism evidence="6 7">
    <name type="scientific">Sporosarcina psychrophila</name>
    <name type="common">Bacillus psychrophilus</name>
    <dbReference type="NCBI Taxonomy" id="1476"/>
    <lineage>
        <taxon>Bacteria</taxon>
        <taxon>Bacillati</taxon>
        <taxon>Bacillota</taxon>
        <taxon>Bacilli</taxon>
        <taxon>Bacillales</taxon>
        <taxon>Caryophanaceae</taxon>
        <taxon>Sporosarcina</taxon>
    </lineage>
</organism>
<accession>A0A921KB98</accession>
<dbReference type="SUPFAM" id="SSF52788">
    <property type="entry name" value="Phosphotyrosine protein phosphatases I"/>
    <property type="match status" value="1"/>
</dbReference>
<reference evidence="6" key="1">
    <citation type="journal article" date="2021" name="PeerJ">
        <title>Extensive microbial diversity within the chicken gut microbiome revealed by metagenomics and culture.</title>
        <authorList>
            <person name="Gilroy R."/>
            <person name="Ravi A."/>
            <person name="Getino M."/>
            <person name="Pursley I."/>
            <person name="Horton D.L."/>
            <person name="Alikhan N.F."/>
            <person name="Baker D."/>
            <person name="Gharbi K."/>
            <person name="Hall N."/>
            <person name="Watson M."/>
            <person name="Adriaenssens E.M."/>
            <person name="Foster-Nyarko E."/>
            <person name="Jarju S."/>
            <person name="Secka A."/>
            <person name="Antonio M."/>
            <person name="Oren A."/>
            <person name="Chaudhuri R.R."/>
            <person name="La Ragione R."/>
            <person name="Hildebrand F."/>
            <person name="Pallen M.J."/>
        </authorList>
    </citation>
    <scope>NUCLEOTIDE SEQUENCE</scope>
    <source>
        <strain evidence="6">CHK171-7178</strain>
    </source>
</reference>
<dbReference type="PANTHER" id="PTHR11717:SF31">
    <property type="entry name" value="LOW MOLECULAR WEIGHT PROTEIN-TYROSINE-PHOSPHATASE ETP-RELATED"/>
    <property type="match status" value="1"/>
</dbReference>
<dbReference type="PRINTS" id="PR00719">
    <property type="entry name" value="LMWPTPASE"/>
</dbReference>
<keyword evidence="3" id="KW-0904">Protein phosphatase</keyword>
<feature type="active site" description="Nucleophile" evidence="4">
    <location>
        <position position="7"/>
    </location>
</feature>
<dbReference type="InterPro" id="IPR017867">
    <property type="entry name" value="Tyr_phospatase_low_mol_wt"/>
</dbReference>
<feature type="active site" description="Proton donor" evidence="4">
    <location>
        <position position="116"/>
    </location>
</feature>
<evidence type="ECO:0000256" key="4">
    <source>
        <dbReference type="PIRSR" id="PIRSR617867-1"/>
    </source>
</evidence>
<evidence type="ECO:0000259" key="5">
    <source>
        <dbReference type="SMART" id="SM00226"/>
    </source>
</evidence>
<sequence length="146" mass="16140">MNIYLICTGNTCRSPMAEAILRSKGIANVAVRSAGIHAQNGWPISSNAKMLIEELDMPYTAVSRAVSSEDLKWADIVLTMTEGHKAALIHAHPEADYKTFTLKGFVTPEIAGDVHDPYGGDIETYRQSFEELSEIIDVLEQKLMEE</sequence>
<name>A0A921KB98_SPOPS</name>
<dbReference type="InterPro" id="IPR036196">
    <property type="entry name" value="Ptyr_pPase_sf"/>
</dbReference>
<evidence type="ECO:0000256" key="2">
    <source>
        <dbReference type="ARBA" id="ARBA00022801"/>
    </source>
</evidence>
<gene>
    <name evidence="6" type="ORF">K8V56_01465</name>
</gene>
<dbReference type="Pfam" id="PF01451">
    <property type="entry name" value="LMWPc"/>
    <property type="match status" value="1"/>
</dbReference>
<feature type="active site" description="Nucleophile" evidence="4">
    <location>
        <position position="13"/>
    </location>
</feature>
<dbReference type="Proteomes" id="UP000698173">
    <property type="component" value="Unassembled WGS sequence"/>
</dbReference>
<dbReference type="EMBL" id="DYWT01000023">
    <property type="protein sequence ID" value="HJF30430.1"/>
    <property type="molecule type" value="Genomic_DNA"/>
</dbReference>
<dbReference type="InterPro" id="IPR050438">
    <property type="entry name" value="LMW_PTPase"/>
</dbReference>
<dbReference type="CDD" id="cd16344">
    <property type="entry name" value="LMWPAP"/>
    <property type="match status" value="1"/>
</dbReference>
<keyword evidence="2" id="KW-0378">Hydrolase</keyword>
<dbReference type="AlphaFoldDB" id="A0A921KB98"/>
<evidence type="ECO:0000313" key="7">
    <source>
        <dbReference type="Proteomes" id="UP000698173"/>
    </source>
</evidence>
<dbReference type="Gene3D" id="3.40.50.2300">
    <property type="match status" value="1"/>
</dbReference>
<dbReference type="SMART" id="SM00226">
    <property type="entry name" value="LMWPc"/>
    <property type="match status" value="1"/>
</dbReference>
<evidence type="ECO:0000256" key="1">
    <source>
        <dbReference type="ARBA" id="ARBA00011063"/>
    </source>
</evidence>
<comment type="similarity">
    <text evidence="1">Belongs to the low molecular weight phosphotyrosine protein phosphatase family.</text>
</comment>
<dbReference type="InterPro" id="IPR023485">
    <property type="entry name" value="Ptyr_pPase"/>
</dbReference>
<dbReference type="PANTHER" id="PTHR11717">
    <property type="entry name" value="LOW MOLECULAR WEIGHT PROTEIN TYROSINE PHOSPHATASE"/>
    <property type="match status" value="1"/>
</dbReference>
<protein>
    <submittedName>
        <fullName evidence="6">Low molecular weight protein arginine phosphatase</fullName>
    </submittedName>
</protein>
<evidence type="ECO:0000256" key="3">
    <source>
        <dbReference type="ARBA" id="ARBA00022912"/>
    </source>
</evidence>
<comment type="caution">
    <text evidence="6">The sequence shown here is derived from an EMBL/GenBank/DDBJ whole genome shotgun (WGS) entry which is preliminary data.</text>
</comment>